<dbReference type="PROSITE" id="PS00455">
    <property type="entry name" value="AMP_BINDING"/>
    <property type="match status" value="1"/>
</dbReference>
<feature type="domain" description="AMP-dependent synthetase/ligase" evidence="2">
    <location>
        <begin position="49"/>
        <end position="429"/>
    </location>
</feature>
<dbReference type="GO" id="GO:0050563">
    <property type="term" value="F:trans-feruloyl-CoA synthase activity"/>
    <property type="evidence" value="ECO:0007669"/>
    <property type="project" value="UniProtKB-EC"/>
</dbReference>
<dbReference type="RefSeq" id="WP_354554066.1">
    <property type="nucleotide sequence ID" value="NZ_JBEPMB010000001.1"/>
</dbReference>
<evidence type="ECO:0000259" key="2">
    <source>
        <dbReference type="Pfam" id="PF00501"/>
    </source>
</evidence>
<protein>
    <submittedName>
        <fullName evidence="3">Feruloyl-CoA synthase</fullName>
        <ecNumber evidence="3">6.2.1.34</ecNumber>
    </submittedName>
</protein>
<sequence length="621" mass="67377">MPVISMPGIRPVNFGTLDVSVSTGKDGVTYIRPVAPIGDVPVSTIAMLEYWAEHAPDRLFLADRLPNGEWRRVTYCEARDLSRSIAQYLIDHELSADRPVVILSGNSVNHGLVALGCMSAGVPYAPIAPAYSTKSKDFDKLHHVFDLITPGMVFAEHIELYEDAIRAVVLESIPVFGTGDLSTVPGAHNLNEILTQPATEAVDIAISNLGPETIAKFLFTSGSTGKPKAVINTQGMISANQIMIRDTLAFLKDEPPVLVDWLPWNHTAGGNHNFGIALFNGGSLYIDDGAPTPIGIHKTVHNLLDIAPTLYFNVPKGYEMLVEHLRSNETLRKRFFSRVKVLQYAGASLADHVFKALEDLAMETVGEKIMIITGYGSTETGPFLSTTVWPVGRPGEIGLPAAGSEMKLVPNGEKMEVRVKGASITPGYWRQADKTAEAFDEEGYYLMQDALRYHDLNDITKGLLFDGRVTEDFKLDTGTWVNMASVRGATIRGLAPLVRDLVLTGLDLPHIGGLLFLDYDACRREFPELATVEDTAAIAKHPALVARIQAGLNDLARHSTGSSTMVARAIILETPPSPDANEITDKGSLNQRAVMAARAAHCEALYAAEIPAHVLVANRKG</sequence>
<dbReference type="EMBL" id="JBEPMB010000001">
    <property type="protein sequence ID" value="MET3611789.1"/>
    <property type="molecule type" value="Genomic_DNA"/>
</dbReference>
<comment type="similarity">
    <text evidence="1">Belongs to the ATP-dependent AMP-binding enzyme family.</text>
</comment>
<reference evidence="3 4" key="1">
    <citation type="submission" date="2024-06" db="EMBL/GenBank/DDBJ databases">
        <title>Genomic Encyclopedia of Type Strains, Phase IV (KMG-IV): sequencing the most valuable type-strain genomes for metagenomic binning, comparative biology and taxonomic classification.</title>
        <authorList>
            <person name="Goeker M."/>
        </authorList>
    </citation>
    <scope>NUCLEOTIDE SEQUENCE [LARGE SCALE GENOMIC DNA]</scope>
    <source>
        <strain evidence="3 4">DSM 29780</strain>
    </source>
</reference>
<dbReference type="InterPro" id="IPR042099">
    <property type="entry name" value="ANL_N_sf"/>
</dbReference>
<dbReference type="EC" id="6.2.1.34" evidence="3"/>
<dbReference type="PANTHER" id="PTHR43201:SF8">
    <property type="entry name" value="ACYL-COA SYNTHETASE FAMILY MEMBER 3"/>
    <property type="match status" value="1"/>
</dbReference>
<keyword evidence="4" id="KW-1185">Reference proteome</keyword>
<dbReference type="InterPro" id="IPR020845">
    <property type="entry name" value="AMP-binding_CS"/>
</dbReference>
<proteinExistence type="inferred from homology"/>
<comment type="caution">
    <text evidence="3">The sequence shown here is derived from an EMBL/GenBank/DDBJ whole genome shotgun (WGS) entry which is preliminary data.</text>
</comment>
<dbReference type="Pfam" id="PF00501">
    <property type="entry name" value="AMP-binding"/>
    <property type="match status" value="1"/>
</dbReference>
<evidence type="ECO:0000313" key="4">
    <source>
        <dbReference type="Proteomes" id="UP001549047"/>
    </source>
</evidence>
<dbReference type="PANTHER" id="PTHR43201">
    <property type="entry name" value="ACYL-COA SYNTHETASE"/>
    <property type="match status" value="1"/>
</dbReference>
<accession>A0ABV2ITH4</accession>
<evidence type="ECO:0000256" key="1">
    <source>
        <dbReference type="ARBA" id="ARBA00006432"/>
    </source>
</evidence>
<organism evidence="3 4">
    <name type="scientific">Rhizobium aquaticum</name>
    <dbReference type="NCBI Taxonomy" id="1549636"/>
    <lineage>
        <taxon>Bacteria</taxon>
        <taxon>Pseudomonadati</taxon>
        <taxon>Pseudomonadota</taxon>
        <taxon>Alphaproteobacteria</taxon>
        <taxon>Hyphomicrobiales</taxon>
        <taxon>Rhizobiaceae</taxon>
        <taxon>Rhizobium/Agrobacterium group</taxon>
        <taxon>Rhizobium</taxon>
    </lineage>
</organism>
<dbReference type="Proteomes" id="UP001549047">
    <property type="component" value="Unassembled WGS sequence"/>
</dbReference>
<name>A0ABV2ITH4_9HYPH</name>
<dbReference type="Gene3D" id="3.40.50.12780">
    <property type="entry name" value="N-terminal domain of ligase-like"/>
    <property type="match status" value="1"/>
</dbReference>
<gene>
    <name evidence="3" type="ORF">ABID16_000094</name>
</gene>
<dbReference type="InterPro" id="IPR000873">
    <property type="entry name" value="AMP-dep_synth/lig_dom"/>
</dbReference>
<evidence type="ECO:0000313" key="3">
    <source>
        <dbReference type="EMBL" id="MET3611789.1"/>
    </source>
</evidence>
<keyword evidence="3" id="KW-0436">Ligase</keyword>
<dbReference type="SUPFAM" id="SSF56801">
    <property type="entry name" value="Acetyl-CoA synthetase-like"/>
    <property type="match status" value="1"/>
</dbReference>